<feature type="compositionally biased region" description="Low complexity" evidence="7">
    <location>
        <begin position="646"/>
        <end position="660"/>
    </location>
</feature>
<gene>
    <name evidence="9" type="ORF">WJX75_002729</name>
</gene>
<sequence length="828" mass="88525">MALATKHSGSRHRNASCKDLGIDFPLTADAYELESKIGTGGSATVWRAKCKPLETTVAVKLVELEELQTALELLIKEAHTMMSLRHPNVLHLHSSFISGETLWLVMPYISGGSLSQVLRSQYPGGMEEALIVTIARDVLRGLEYLHRHELAHRDLKADNLLVHEEGRILLADFGATAKLERIEFSAPLGASGPSAASLASIAESPDTSVHSGSAFGSEGSTPLRSASSASSWSRYLSRQTFVGTPNYMAPEVMLQTDQGYNQSADIWSFGIVLLELARGKVPLQNCSFTKIIIDTVHGPAPCLDSDGHQKFSKGLCNLVARCLNKDADTRPSATELLKDPLFKHAHDGKWLAKRLLGATDKSSSGNRRVTFEDGQKRSPPGSVSPRQHTATPTYRTISNKSLFSRASSKTLNDVAEADTHRHRLVHHLAWAFDHGGRSYIMVYELSQWFGKARVFVEGVEVMVKRYSFLQQLTFSQDHYSIKVDNAALGPINGSTISIRVAAGVSLMGVAKLDGRNLPLPMYCERESLRSSASGQLAKSDDSSSSASHSPLSILDVRPSSSSDSIASLPAISGSPVTAVDTAAAETPAKSEPQLVRDSLQKVSLSSIPEARVAEPPPLPEPVAIIASPFEAFAAQQPGEPWPVPSSPSDSSAHDSVAASSAHDSAVALGAAFRAAELTEASLYGPATTGRGPDLAAAEAPNQAAAPNQASDLSEPSASNKGAAADSSSVQTAGRKASECESSVVAGGAALQHGGEKEEADLDVRIRLAVERGVTAEVTRLRLEFSKREQMLMTAVMGHSERERELHDRLRALEKLVAEQTKSGLAHEA</sequence>
<evidence type="ECO:0000259" key="8">
    <source>
        <dbReference type="PROSITE" id="PS50011"/>
    </source>
</evidence>
<dbReference type="SUPFAM" id="SSF56112">
    <property type="entry name" value="Protein kinase-like (PK-like)"/>
    <property type="match status" value="1"/>
</dbReference>
<feature type="region of interest" description="Disordered" evidence="7">
    <location>
        <begin position="684"/>
        <end position="757"/>
    </location>
</feature>
<feature type="region of interest" description="Disordered" evidence="7">
    <location>
        <begin position="360"/>
        <end position="391"/>
    </location>
</feature>
<evidence type="ECO:0000256" key="7">
    <source>
        <dbReference type="SAM" id="MobiDB-lite"/>
    </source>
</evidence>
<dbReference type="Gene3D" id="1.10.510.10">
    <property type="entry name" value="Transferase(Phosphotransferase) domain 1"/>
    <property type="match status" value="1"/>
</dbReference>
<keyword evidence="3 6" id="KW-0547">Nucleotide-binding</keyword>
<name>A0ABR2Z2T8_9CHLO</name>
<evidence type="ECO:0000256" key="2">
    <source>
        <dbReference type="ARBA" id="ARBA00022679"/>
    </source>
</evidence>
<protein>
    <recommendedName>
        <fullName evidence="8">Protein kinase domain-containing protein</fullName>
    </recommendedName>
</protein>
<keyword evidence="10" id="KW-1185">Reference proteome</keyword>
<evidence type="ECO:0000313" key="9">
    <source>
        <dbReference type="EMBL" id="KAK9918266.1"/>
    </source>
</evidence>
<keyword evidence="2" id="KW-0808">Transferase</keyword>
<dbReference type="InterPro" id="IPR047173">
    <property type="entry name" value="STRAD_A/B-like"/>
</dbReference>
<evidence type="ECO:0000256" key="1">
    <source>
        <dbReference type="ARBA" id="ARBA00008874"/>
    </source>
</evidence>
<feature type="region of interest" description="Disordered" evidence="7">
    <location>
        <begin position="635"/>
        <end position="660"/>
    </location>
</feature>
<dbReference type="SMART" id="SM00220">
    <property type="entry name" value="S_TKc"/>
    <property type="match status" value="1"/>
</dbReference>
<dbReference type="EMBL" id="JALJOT010000001">
    <property type="protein sequence ID" value="KAK9918266.1"/>
    <property type="molecule type" value="Genomic_DNA"/>
</dbReference>
<evidence type="ECO:0000313" key="10">
    <source>
        <dbReference type="Proteomes" id="UP001491310"/>
    </source>
</evidence>
<evidence type="ECO:0000256" key="6">
    <source>
        <dbReference type="PROSITE-ProRule" id="PRU10141"/>
    </source>
</evidence>
<feature type="compositionally biased region" description="Polar residues" evidence="7">
    <location>
        <begin position="710"/>
        <end position="731"/>
    </location>
</feature>
<keyword evidence="5 6" id="KW-0067">ATP-binding</keyword>
<reference evidence="9 10" key="1">
    <citation type="journal article" date="2024" name="Nat. Commun.">
        <title>Phylogenomics reveals the evolutionary origins of lichenization in chlorophyte algae.</title>
        <authorList>
            <person name="Puginier C."/>
            <person name="Libourel C."/>
            <person name="Otte J."/>
            <person name="Skaloud P."/>
            <person name="Haon M."/>
            <person name="Grisel S."/>
            <person name="Petersen M."/>
            <person name="Berrin J.G."/>
            <person name="Delaux P.M."/>
            <person name="Dal Grande F."/>
            <person name="Keller J."/>
        </authorList>
    </citation>
    <scope>NUCLEOTIDE SEQUENCE [LARGE SCALE GENOMIC DNA]</scope>
    <source>
        <strain evidence="9 10">SAG 216-7</strain>
    </source>
</reference>
<dbReference type="PROSITE" id="PS50011">
    <property type="entry name" value="PROTEIN_KINASE_DOM"/>
    <property type="match status" value="1"/>
</dbReference>
<evidence type="ECO:0000256" key="4">
    <source>
        <dbReference type="ARBA" id="ARBA00022777"/>
    </source>
</evidence>
<evidence type="ECO:0000256" key="3">
    <source>
        <dbReference type="ARBA" id="ARBA00022741"/>
    </source>
</evidence>
<keyword evidence="4" id="KW-0418">Kinase</keyword>
<accession>A0ABR2Z2T8</accession>
<proteinExistence type="inferred from homology"/>
<feature type="region of interest" description="Disordered" evidence="7">
    <location>
        <begin position="530"/>
        <end position="567"/>
    </location>
</feature>
<organism evidence="9 10">
    <name type="scientific">Coccomyxa subellipsoidea</name>
    <dbReference type="NCBI Taxonomy" id="248742"/>
    <lineage>
        <taxon>Eukaryota</taxon>
        <taxon>Viridiplantae</taxon>
        <taxon>Chlorophyta</taxon>
        <taxon>core chlorophytes</taxon>
        <taxon>Trebouxiophyceae</taxon>
        <taxon>Trebouxiophyceae incertae sedis</taxon>
        <taxon>Coccomyxaceae</taxon>
        <taxon>Coccomyxa</taxon>
    </lineage>
</organism>
<dbReference type="PROSITE" id="PS00108">
    <property type="entry name" value="PROTEIN_KINASE_ST"/>
    <property type="match status" value="1"/>
</dbReference>
<dbReference type="InterPro" id="IPR000719">
    <property type="entry name" value="Prot_kinase_dom"/>
</dbReference>
<feature type="domain" description="Protein kinase" evidence="8">
    <location>
        <begin position="31"/>
        <end position="342"/>
    </location>
</feature>
<feature type="compositionally biased region" description="Low complexity" evidence="7">
    <location>
        <begin position="695"/>
        <end position="709"/>
    </location>
</feature>
<dbReference type="Pfam" id="PF00069">
    <property type="entry name" value="Pkinase"/>
    <property type="match status" value="2"/>
</dbReference>
<dbReference type="InterPro" id="IPR017441">
    <property type="entry name" value="Protein_kinase_ATP_BS"/>
</dbReference>
<dbReference type="PANTHER" id="PTHR48014">
    <property type="entry name" value="SERINE/THREONINE-PROTEIN KINASE FRAY2"/>
    <property type="match status" value="1"/>
</dbReference>
<comment type="similarity">
    <text evidence="1">Belongs to the protein kinase superfamily. STE Ser/Thr protein kinase family. STE20 subfamily.</text>
</comment>
<dbReference type="Gene3D" id="3.30.200.20">
    <property type="entry name" value="Phosphorylase Kinase, domain 1"/>
    <property type="match status" value="1"/>
</dbReference>
<comment type="caution">
    <text evidence="9">The sequence shown here is derived from an EMBL/GenBank/DDBJ whole genome shotgun (WGS) entry which is preliminary data.</text>
</comment>
<dbReference type="InterPro" id="IPR008271">
    <property type="entry name" value="Ser/Thr_kinase_AS"/>
</dbReference>
<dbReference type="Proteomes" id="UP001491310">
    <property type="component" value="Unassembled WGS sequence"/>
</dbReference>
<feature type="compositionally biased region" description="Low complexity" evidence="7">
    <location>
        <begin position="533"/>
        <end position="567"/>
    </location>
</feature>
<dbReference type="PANTHER" id="PTHR48014:SF21">
    <property type="entry name" value="SERINE_THREONINE-PROTEIN KINASE FRAY2"/>
    <property type="match status" value="1"/>
</dbReference>
<dbReference type="PROSITE" id="PS00107">
    <property type="entry name" value="PROTEIN_KINASE_ATP"/>
    <property type="match status" value="1"/>
</dbReference>
<evidence type="ECO:0000256" key="5">
    <source>
        <dbReference type="ARBA" id="ARBA00022840"/>
    </source>
</evidence>
<feature type="binding site" evidence="6">
    <location>
        <position position="60"/>
    </location>
    <ligand>
        <name>ATP</name>
        <dbReference type="ChEBI" id="CHEBI:30616"/>
    </ligand>
</feature>
<dbReference type="InterPro" id="IPR011009">
    <property type="entry name" value="Kinase-like_dom_sf"/>
</dbReference>